<reference evidence="3" key="1">
    <citation type="journal article" date="2016" name="Syst. Appl. Microbiol.">
        <title>Thermococcus piezophilus sp. nov., a novel hyperthermophilic and piezophilic archaeon with a broad pressure range for growth, isolated from a deepest hydrothermal vent at the Mid-Cayman Rise.</title>
        <authorList>
            <person name="Dalmasso C."/>
            <person name="Oger P."/>
            <person name="Selva G."/>
            <person name="Courtine D."/>
            <person name="L'Haridon S."/>
            <person name="Garlaschelli A."/>
            <person name="Roussel E."/>
            <person name="Miyazaki J."/>
            <person name="Reveillaud J."/>
            <person name="Jebbar M."/>
            <person name="Takai K."/>
            <person name="Maignien L."/>
            <person name="Alain K."/>
        </authorList>
    </citation>
    <scope>NUCLEOTIDE SEQUENCE [LARGE SCALE GENOMIC DNA]</scope>
    <source>
        <strain evidence="3">CDGS</strain>
    </source>
</reference>
<dbReference type="STRING" id="1712654.A7C91_07965"/>
<dbReference type="EMBL" id="CP015520">
    <property type="protein sequence ID" value="ANF23107.1"/>
    <property type="molecule type" value="Genomic_DNA"/>
</dbReference>
<feature type="transmembrane region" description="Helical" evidence="1">
    <location>
        <begin position="141"/>
        <end position="162"/>
    </location>
</feature>
<dbReference type="RefSeq" id="WP_068666440.1">
    <property type="nucleotide sequence ID" value="NZ_CP015520.1"/>
</dbReference>
<protein>
    <recommendedName>
        <fullName evidence="4">ABC transporter permease</fullName>
    </recommendedName>
</protein>
<proteinExistence type="predicted"/>
<sequence>MWWGFQLEFKQSLRTKKLWGILGTMALLYIPVFYIMKSAGVQDFTTEEAMSFLIQFVTGMAGFFIGILALLMGATAINSEIEKGTLRVAMSKPIKRLSYIGGKFFAHALVLLIALLISTLIGVLGVVYLGVPLSGQLVTDVLLLNMLLLLAMLQLVALGYILSTVIKSSSSALGAALVLVFVMFLIVPNIVGYMVFKEAMDNPDMSMTELKQLQKDYTTKYLFYVPTSQVGVITGDAGTVSDGGFGDYGDVKTEYKGMAYAISNNLVNFAIIVVMTLLYLGIGFYRFSRMDLR</sequence>
<feature type="transmembrane region" description="Helical" evidence="1">
    <location>
        <begin position="174"/>
        <end position="196"/>
    </location>
</feature>
<gene>
    <name evidence="2" type="ORF">A7C91_07965</name>
</gene>
<dbReference type="OrthoDB" id="86287at2157"/>
<feature type="transmembrane region" description="Helical" evidence="1">
    <location>
        <begin position="104"/>
        <end position="129"/>
    </location>
</feature>
<dbReference type="GO" id="GO:0005886">
    <property type="term" value="C:plasma membrane"/>
    <property type="evidence" value="ECO:0007669"/>
    <property type="project" value="UniProtKB-SubCell"/>
</dbReference>
<organism evidence="2 3">
    <name type="scientific">Thermococcus piezophilus</name>
    <dbReference type="NCBI Taxonomy" id="1712654"/>
    <lineage>
        <taxon>Archaea</taxon>
        <taxon>Methanobacteriati</taxon>
        <taxon>Methanobacteriota</taxon>
        <taxon>Thermococci</taxon>
        <taxon>Thermococcales</taxon>
        <taxon>Thermococcaceae</taxon>
        <taxon>Thermococcus</taxon>
    </lineage>
</organism>
<evidence type="ECO:0000256" key="1">
    <source>
        <dbReference type="SAM" id="Phobius"/>
    </source>
</evidence>
<keyword evidence="3" id="KW-1185">Reference proteome</keyword>
<feature type="transmembrane region" description="Helical" evidence="1">
    <location>
        <begin position="56"/>
        <end position="77"/>
    </location>
</feature>
<feature type="transmembrane region" description="Helical" evidence="1">
    <location>
        <begin position="266"/>
        <end position="287"/>
    </location>
</feature>
<dbReference type="GO" id="GO:0140359">
    <property type="term" value="F:ABC-type transporter activity"/>
    <property type="evidence" value="ECO:0007669"/>
    <property type="project" value="InterPro"/>
</dbReference>
<dbReference type="GeneID" id="28496121"/>
<dbReference type="PANTHER" id="PTHR43471:SF12">
    <property type="entry name" value="HYPOTHETICAL MEMBRANE PROTEIN, CONSERVED"/>
    <property type="match status" value="1"/>
</dbReference>
<evidence type="ECO:0000313" key="2">
    <source>
        <dbReference type="EMBL" id="ANF23107.1"/>
    </source>
</evidence>
<feature type="transmembrane region" description="Helical" evidence="1">
    <location>
        <begin position="18"/>
        <end position="36"/>
    </location>
</feature>
<keyword evidence="1" id="KW-0812">Transmembrane</keyword>
<dbReference type="Pfam" id="PF12679">
    <property type="entry name" value="ABC2_membrane_2"/>
    <property type="match status" value="1"/>
</dbReference>
<evidence type="ECO:0008006" key="4">
    <source>
        <dbReference type="Google" id="ProtNLM"/>
    </source>
</evidence>
<accession>A0A172WI28</accession>
<dbReference type="KEGG" id="tpie:A7C91_07965"/>
<evidence type="ECO:0000313" key="3">
    <source>
        <dbReference type="Proteomes" id="UP000076969"/>
    </source>
</evidence>
<dbReference type="Proteomes" id="UP000076969">
    <property type="component" value="Chromosome"/>
</dbReference>
<dbReference type="PANTHER" id="PTHR43471">
    <property type="entry name" value="ABC TRANSPORTER PERMEASE"/>
    <property type="match status" value="1"/>
</dbReference>
<name>A0A172WI28_9EURY</name>
<keyword evidence="1" id="KW-1133">Transmembrane helix</keyword>
<dbReference type="AlphaFoldDB" id="A0A172WI28"/>
<keyword evidence="1" id="KW-0472">Membrane</keyword>